<evidence type="ECO:0000256" key="5">
    <source>
        <dbReference type="SAM" id="Phobius"/>
    </source>
</evidence>
<evidence type="ECO:0000256" key="6">
    <source>
        <dbReference type="SAM" id="SignalP"/>
    </source>
</evidence>
<dbReference type="Pfam" id="PF09294">
    <property type="entry name" value="Interfer-bind"/>
    <property type="match status" value="1"/>
</dbReference>
<dbReference type="PANTHER" id="PTHR20859:SF53">
    <property type="entry name" value="INTERLEUKIN-22 RECEPTOR SUBUNIT ALPHA-1"/>
    <property type="match status" value="1"/>
</dbReference>
<keyword evidence="5" id="KW-0812">Transmembrane</keyword>
<feature type="chain" id="PRO_5025404227" evidence="6">
    <location>
        <begin position="20"/>
        <end position="609"/>
    </location>
</feature>
<protein>
    <submittedName>
        <fullName evidence="9">Interleukin 22 receptor subunit alpha 1</fullName>
    </submittedName>
</protein>
<dbReference type="PANTHER" id="PTHR20859">
    <property type="entry name" value="INTERFERON/INTERLEUKIN RECEPTOR"/>
    <property type="match status" value="1"/>
</dbReference>
<dbReference type="Ensembl" id="ENSTMTT00000019457.1">
    <property type="protein sequence ID" value="ENSTMTP00000018791.1"/>
    <property type="gene ID" value="ENSTMTG00000013794.1"/>
</dbReference>
<keyword evidence="4" id="KW-0675">Receptor</keyword>
<evidence type="ECO:0000256" key="4">
    <source>
        <dbReference type="ARBA" id="ARBA00023170"/>
    </source>
</evidence>
<keyword evidence="3" id="KW-1015">Disulfide bond</keyword>
<dbReference type="SUPFAM" id="SSF49265">
    <property type="entry name" value="Fibronectin type III"/>
    <property type="match status" value="2"/>
</dbReference>
<evidence type="ECO:0000259" key="8">
    <source>
        <dbReference type="Pfam" id="PF09294"/>
    </source>
</evidence>
<gene>
    <name evidence="9" type="primary">IL22RA1</name>
</gene>
<dbReference type="InterPro" id="IPR015373">
    <property type="entry name" value="Interferon/interleukin_rcp_dom"/>
</dbReference>
<dbReference type="InParanoid" id="A0A674JA82"/>
<keyword evidence="5" id="KW-0472">Membrane</keyword>
<feature type="domain" description="Fibronectin type-III" evidence="7">
    <location>
        <begin position="7"/>
        <end position="106"/>
    </location>
</feature>
<evidence type="ECO:0000259" key="7">
    <source>
        <dbReference type="Pfam" id="PF01108"/>
    </source>
</evidence>
<accession>A0A674JA82</accession>
<dbReference type="InterPro" id="IPR036116">
    <property type="entry name" value="FN3_sf"/>
</dbReference>
<evidence type="ECO:0000313" key="9">
    <source>
        <dbReference type="Ensembl" id="ENSTMTP00000018791.1"/>
    </source>
</evidence>
<keyword evidence="10" id="KW-1185">Reference proteome</keyword>
<sequence>MKEPLIFWAVCSLVGCSIAERSPLLKHAAFSSTNFENIFKWESEADTPPGTVYEVQYKRYGDEDWLQKSECQNITQPFCNLTNETENFRERYYARVRAIVQNCCSSDWVCSQRFYPREDTTIGKPEVKYVPSVRSIKFFIQPPYTPLRDEDGSQLTVEDIYSRFDTIDYHVMLFSQKTHQEWEKNENNKEFEVSNLNPDTAYNVTIYLKHLEKRSQPRVFCVSTLPDTTWLLYCVGGITFATGSLFVVVCYVIYKYIKQRTARPKSLDFRGISAFQPLMLTVEHIISPINDLSKTTLYTPDVQLMPINLLQQTSLFHLQKTSYQQQANVLAFQPIIQPVSQADGFPSAYAPQIAQENLPCMLNKKPLALTYGVCIESPRCINRRNSQPDQMLQDISPERFVSGKLKTETPGERYCDENYKEQRPKLVERGLWESRDTDMTGSVFSMGPAQQLMLQTDCEEAKLHMPQQSLSLLKEGGNYRWQMAGLLPLLSSLTVDTNSVSEDGLPPSSSSPLLKSVCTCDDLPGECSTGQLMSLDALSYPENKRKPPDFQTTDVLPAAREPGCLELNAIAPHASSSIQNTDMLFTMLFRDLDLKVQWEHGQNENTLMC</sequence>
<dbReference type="Pfam" id="PF01108">
    <property type="entry name" value="Tissue_fac"/>
    <property type="match status" value="1"/>
</dbReference>
<feature type="domain" description="Interferon/interleukin receptor" evidence="8">
    <location>
        <begin position="120"/>
        <end position="216"/>
    </location>
</feature>
<dbReference type="GeneID" id="112109219"/>
<dbReference type="InterPro" id="IPR050650">
    <property type="entry name" value="Type-II_Cytokine-TF_Rcpt"/>
</dbReference>
<keyword evidence="5" id="KW-1133">Transmembrane helix</keyword>
<evidence type="ECO:0000256" key="1">
    <source>
        <dbReference type="ARBA" id="ARBA00005399"/>
    </source>
</evidence>
<dbReference type="GeneTree" id="ENSGT00940000161366"/>
<dbReference type="Gene3D" id="2.60.40.10">
    <property type="entry name" value="Immunoglobulins"/>
    <property type="match status" value="2"/>
</dbReference>
<feature type="transmembrane region" description="Helical" evidence="5">
    <location>
        <begin position="230"/>
        <end position="254"/>
    </location>
</feature>
<dbReference type="GO" id="GO:0005886">
    <property type="term" value="C:plasma membrane"/>
    <property type="evidence" value="ECO:0007669"/>
    <property type="project" value="TreeGrafter"/>
</dbReference>
<feature type="signal peptide" evidence="6">
    <location>
        <begin position="1"/>
        <end position="19"/>
    </location>
</feature>
<reference evidence="9" key="2">
    <citation type="submission" date="2025-09" db="UniProtKB">
        <authorList>
            <consortium name="Ensembl"/>
        </authorList>
    </citation>
    <scope>IDENTIFICATION</scope>
</reference>
<evidence type="ECO:0000256" key="3">
    <source>
        <dbReference type="ARBA" id="ARBA00023157"/>
    </source>
</evidence>
<evidence type="ECO:0000313" key="10">
    <source>
        <dbReference type="Proteomes" id="UP000472274"/>
    </source>
</evidence>
<dbReference type="RefSeq" id="XP_024059403.1">
    <property type="nucleotide sequence ID" value="XM_024203635.1"/>
</dbReference>
<organism evidence="9 10">
    <name type="scientific">Terrapene triunguis</name>
    <name type="common">Three-toed box turtle</name>
    <dbReference type="NCBI Taxonomy" id="2587831"/>
    <lineage>
        <taxon>Eukaryota</taxon>
        <taxon>Metazoa</taxon>
        <taxon>Chordata</taxon>
        <taxon>Craniata</taxon>
        <taxon>Vertebrata</taxon>
        <taxon>Euteleostomi</taxon>
        <taxon>Archelosauria</taxon>
        <taxon>Testudinata</taxon>
        <taxon>Testudines</taxon>
        <taxon>Cryptodira</taxon>
        <taxon>Durocryptodira</taxon>
        <taxon>Testudinoidea</taxon>
        <taxon>Emydidae</taxon>
        <taxon>Terrapene</taxon>
    </lineage>
</organism>
<dbReference type="Proteomes" id="UP000472274">
    <property type="component" value="Unplaced"/>
</dbReference>
<dbReference type="PROSITE" id="PS51257">
    <property type="entry name" value="PROKAR_LIPOPROTEIN"/>
    <property type="match status" value="1"/>
</dbReference>
<proteinExistence type="inferred from homology"/>
<reference evidence="9" key="1">
    <citation type="submission" date="2025-08" db="UniProtKB">
        <authorList>
            <consortium name="Ensembl"/>
        </authorList>
    </citation>
    <scope>IDENTIFICATION</scope>
</reference>
<dbReference type="InterPro" id="IPR003961">
    <property type="entry name" value="FN3_dom"/>
</dbReference>
<comment type="similarity">
    <text evidence="1">Belongs to the type II cytokine receptor family.</text>
</comment>
<name>A0A674JA82_9SAUR</name>
<dbReference type="GO" id="GO:0004896">
    <property type="term" value="F:cytokine receptor activity"/>
    <property type="evidence" value="ECO:0007669"/>
    <property type="project" value="TreeGrafter"/>
</dbReference>
<dbReference type="InterPro" id="IPR013783">
    <property type="entry name" value="Ig-like_fold"/>
</dbReference>
<evidence type="ECO:0000256" key="2">
    <source>
        <dbReference type="ARBA" id="ARBA00022729"/>
    </source>
</evidence>
<dbReference type="AlphaFoldDB" id="A0A674JA82"/>
<dbReference type="FunFam" id="2.60.40.10:FF:000348">
    <property type="entry name" value="Interleukin 20 receptor subunit alpha"/>
    <property type="match status" value="1"/>
</dbReference>
<keyword evidence="2 6" id="KW-0732">Signal</keyword>
<dbReference type="CTD" id="58985"/>